<dbReference type="EMBL" id="JAWLNX010000007">
    <property type="protein sequence ID" value="MEB3368349.1"/>
    <property type="molecule type" value="Genomic_DNA"/>
</dbReference>
<protein>
    <submittedName>
        <fullName evidence="2">Uncharacterized protein</fullName>
    </submittedName>
</protein>
<keyword evidence="1" id="KW-0472">Membrane</keyword>
<keyword evidence="1" id="KW-1133">Transmembrane helix</keyword>
<feature type="transmembrane region" description="Helical" evidence="1">
    <location>
        <begin position="81"/>
        <end position="103"/>
    </location>
</feature>
<comment type="caution">
    <text evidence="2">The sequence shown here is derived from an EMBL/GenBank/DDBJ whole genome shotgun (WGS) entry which is preliminary data.</text>
</comment>
<accession>A0ABU6A9X5</accession>
<evidence type="ECO:0000313" key="2">
    <source>
        <dbReference type="EMBL" id="MEB3368349.1"/>
    </source>
</evidence>
<proteinExistence type="predicted"/>
<keyword evidence="1" id="KW-0812">Transmembrane</keyword>
<keyword evidence="3" id="KW-1185">Reference proteome</keyword>
<feature type="transmembrane region" description="Helical" evidence="1">
    <location>
        <begin position="12"/>
        <end position="35"/>
    </location>
</feature>
<evidence type="ECO:0000313" key="3">
    <source>
        <dbReference type="Proteomes" id="UP001327093"/>
    </source>
</evidence>
<sequence length="126" mass="14124">MRDWLTRHKQVLVPVASALALGAANLIVPVLPAWAKWALAGALAVALAVNAIRKREQLQAWFDPASATTLHGPRQPLPPAVFYPVIALFLCGVIISNIVWTLWARARRRAGHRWLDILLWRQPEDR</sequence>
<name>A0ABU6A9X5_9PSEU</name>
<organism evidence="2 3">
    <name type="scientific">Saccharopolyspora mangrovi</name>
    <dbReference type="NCBI Taxonomy" id="3082379"/>
    <lineage>
        <taxon>Bacteria</taxon>
        <taxon>Bacillati</taxon>
        <taxon>Actinomycetota</taxon>
        <taxon>Actinomycetes</taxon>
        <taxon>Pseudonocardiales</taxon>
        <taxon>Pseudonocardiaceae</taxon>
        <taxon>Saccharopolyspora</taxon>
    </lineage>
</organism>
<dbReference type="Proteomes" id="UP001327093">
    <property type="component" value="Unassembled WGS sequence"/>
</dbReference>
<evidence type="ECO:0000256" key="1">
    <source>
        <dbReference type="SAM" id="Phobius"/>
    </source>
</evidence>
<gene>
    <name evidence="2" type="ORF">R4I43_13130</name>
</gene>
<dbReference type="RefSeq" id="WP_324265868.1">
    <property type="nucleotide sequence ID" value="NZ_JAWLNX010000007.1"/>
</dbReference>
<reference evidence="2 3" key="1">
    <citation type="submission" date="2023-10" db="EMBL/GenBank/DDBJ databases">
        <title>Saccharopolyspora sp. nov., isolated from mangrove soil.</title>
        <authorList>
            <person name="Lu Y."/>
            <person name="Liu W."/>
        </authorList>
    </citation>
    <scope>NUCLEOTIDE SEQUENCE [LARGE SCALE GENOMIC DNA]</scope>
    <source>
        <strain evidence="2 3">S2-29</strain>
    </source>
</reference>